<dbReference type="PANTHER" id="PTHR48086">
    <property type="entry name" value="SODIUM/PROLINE SYMPORTER-RELATED"/>
    <property type="match status" value="1"/>
</dbReference>
<dbReference type="Proteomes" id="UP000243217">
    <property type="component" value="Unassembled WGS sequence"/>
</dbReference>
<feature type="transmembrane region" description="Helical" evidence="13">
    <location>
        <begin position="365"/>
        <end position="385"/>
    </location>
</feature>
<dbReference type="OrthoDB" id="6132759at2759"/>
<keyword evidence="15" id="KW-1185">Reference proteome</keyword>
<keyword evidence="6" id="KW-0769">Symport</keyword>
<feature type="transmembrane region" description="Helical" evidence="13">
    <location>
        <begin position="319"/>
        <end position="345"/>
    </location>
</feature>
<feature type="transmembrane region" description="Helical" evidence="13">
    <location>
        <begin position="208"/>
        <end position="234"/>
    </location>
</feature>
<feature type="transmembrane region" description="Helical" evidence="13">
    <location>
        <begin position="282"/>
        <end position="307"/>
    </location>
</feature>
<feature type="transmembrane region" description="Helical" evidence="13">
    <location>
        <begin position="562"/>
        <end position="584"/>
    </location>
</feature>
<dbReference type="Gene3D" id="1.20.1730.10">
    <property type="entry name" value="Sodium/glucose cotransporter"/>
    <property type="match status" value="1"/>
</dbReference>
<comment type="subcellular location">
    <subcellularLocation>
        <location evidence="1">Cell membrane</location>
        <topology evidence="1">Multi-pass membrane protein</topology>
    </subcellularLocation>
</comment>
<feature type="transmembrane region" description="Helical" evidence="13">
    <location>
        <begin position="54"/>
        <end position="80"/>
    </location>
</feature>
<comment type="caution">
    <text evidence="14">The sequence shown here is derived from an EMBL/GenBank/DDBJ whole genome shotgun (WGS) entry which is preliminary data.</text>
</comment>
<organism evidence="14 15">
    <name type="scientific">Thraustotheca clavata</name>
    <dbReference type="NCBI Taxonomy" id="74557"/>
    <lineage>
        <taxon>Eukaryota</taxon>
        <taxon>Sar</taxon>
        <taxon>Stramenopiles</taxon>
        <taxon>Oomycota</taxon>
        <taxon>Saprolegniomycetes</taxon>
        <taxon>Saprolegniales</taxon>
        <taxon>Achlyaceae</taxon>
        <taxon>Thraustotheca</taxon>
    </lineage>
</organism>
<evidence type="ECO:0000256" key="10">
    <source>
        <dbReference type="ARBA" id="ARBA00023136"/>
    </source>
</evidence>
<dbReference type="InterPro" id="IPR038377">
    <property type="entry name" value="Na/Glc_symporter_sf"/>
</dbReference>
<evidence type="ECO:0000256" key="11">
    <source>
        <dbReference type="ARBA" id="ARBA00023201"/>
    </source>
</evidence>
<dbReference type="PANTHER" id="PTHR48086:SF3">
    <property type="entry name" value="SODIUM_PROLINE SYMPORTER"/>
    <property type="match status" value="1"/>
</dbReference>
<dbReference type="Pfam" id="PF00474">
    <property type="entry name" value="SSF"/>
    <property type="match status" value="1"/>
</dbReference>
<dbReference type="InterPro" id="IPR001734">
    <property type="entry name" value="Na/solute_symporter"/>
</dbReference>
<evidence type="ECO:0000256" key="9">
    <source>
        <dbReference type="ARBA" id="ARBA00023065"/>
    </source>
</evidence>
<evidence type="ECO:0000256" key="6">
    <source>
        <dbReference type="ARBA" id="ARBA00022847"/>
    </source>
</evidence>
<keyword evidence="4" id="KW-1003">Cell membrane</keyword>
<evidence type="ECO:0000256" key="5">
    <source>
        <dbReference type="ARBA" id="ARBA00022692"/>
    </source>
</evidence>
<feature type="transmembrane region" description="Helical" evidence="13">
    <location>
        <begin position="12"/>
        <end position="34"/>
    </location>
</feature>
<evidence type="ECO:0000256" key="1">
    <source>
        <dbReference type="ARBA" id="ARBA00004651"/>
    </source>
</evidence>
<evidence type="ECO:0000313" key="15">
    <source>
        <dbReference type="Proteomes" id="UP000243217"/>
    </source>
</evidence>
<gene>
    <name evidence="14" type="ORF">THRCLA_11815</name>
</gene>
<accession>A0A1V9Y6K9</accession>
<dbReference type="PROSITE" id="PS50283">
    <property type="entry name" value="NA_SOLUT_SYMP_3"/>
    <property type="match status" value="1"/>
</dbReference>
<sequence>MEDTESPHLSALDGGICIAYLVSVLIVGTIATWISRRKEQTINDYYLGGRRLPWWALAIADVSSYIDIAGTMINTALIYALGVRGIFVEVRGGLCLFLGFQLAFTGKLVRRCPVRTKGEWILYRFGDSLSGRIARTLVAVVSLIGGVMGVTYFSIGGGKFVTEFVSIPSYWGLPSDFWASGGLMLIALCYTIIAGFTSMVLTDVYQSIFIFGSFIIVSILGFKATLPSTFHIFLPTYSTSNSTNFLNYTMTQANWSSATWKMNLHLPEESTYSMYNNFTPVIMLYLVLVCVRSASGPGGGGLQTVLATKTEREVRSQTFLAMILLLFRWGFSGGICVLAICYSTAHPDVIIDPERVVPFVLANVLPTGIQGLVLASLLAAALTTFDSTINSTSSYWTIDIYQALLNPEASTTQLLWQARLSTLVILISGWCLSLQIHTINRVWGFMVVAMSGGTVYPYFLSWYWSRFNAFGCATGIFCGVLTAMIAFFGFPHIAEYECFLWSSSISGVVAVIACMCTSPTNGRTLRIFYKSVRPPGFWTTIGDTCLGPIERRETLRENRKDLLCAGLIMIVQVATYIFAVSIVIKAWTQCLILGLILVILSPIIYTQWYLKLNNELPKHEPLLGEETQDEGDDL</sequence>
<keyword evidence="7 13" id="KW-1133">Transmembrane helix</keyword>
<dbReference type="GO" id="GO:0015824">
    <property type="term" value="P:proline transport"/>
    <property type="evidence" value="ECO:0007669"/>
    <property type="project" value="TreeGrafter"/>
</dbReference>
<dbReference type="GO" id="GO:0005886">
    <property type="term" value="C:plasma membrane"/>
    <property type="evidence" value="ECO:0007669"/>
    <property type="project" value="UniProtKB-SubCell"/>
</dbReference>
<evidence type="ECO:0000256" key="4">
    <source>
        <dbReference type="ARBA" id="ARBA00022475"/>
    </source>
</evidence>
<keyword evidence="9" id="KW-0406">Ion transport</keyword>
<evidence type="ECO:0000256" key="2">
    <source>
        <dbReference type="ARBA" id="ARBA00006434"/>
    </source>
</evidence>
<feature type="transmembrane region" description="Helical" evidence="13">
    <location>
        <begin position="177"/>
        <end position="201"/>
    </location>
</feature>
<name>A0A1V9Y6K9_9STRA</name>
<keyword evidence="8" id="KW-0915">Sodium</keyword>
<keyword evidence="5 13" id="KW-0812">Transmembrane</keyword>
<keyword evidence="3" id="KW-0813">Transport</keyword>
<evidence type="ECO:0000256" key="8">
    <source>
        <dbReference type="ARBA" id="ARBA00023053"/>
    </source>
</evidence>
<dbReference type="EMBL" id="JNBS01005030">
    <property type="protein sequence ID" value="OQR81347.1"/>
    <property type="molecule type" value="Genomic_DNA"/>
</dbReference>
<feature type="transmembrane region" description="Helical" evidence="13">
    <location>
        <begin position="137"/>
        <end position="157"/>
    </location>
</feature>
<dbReference type="AlphaFoldDB" id="A0A1V9Y6K9"/>
<keyword evidence="10 13" id="KW-0472">Membrane</keyword>
<feature type="transmembrane region" description="Helical" evidence="13">
    <location>
        <begin position="442"/>
        <end position="460"/>
    </location>
</feature>
<dbReference type="GO" id="GO:0005298">
    <property type="term" value="F:proline:sodium symporter activity"/>
    <property type="evidence" value="ECO:0007669"/>
    <property type="project" value="TreeGrafter"/>
</dbReference>
<comment type="similarity">
    <text evidence="2 12">Belongs to the sodium:solute symporter (SSF) (TC 2.A.21) family.</text>
</comment>
<dbReference type="STRING" id="74557.A0A1V9Y6K9"/>
<evidence type="ECO:0000256" key="13">
    <source>
        <dbReference type="SAM" id="Phobius"/>
    </source>
</evidence>
<feature type="transmembrane region" description="Helical" evidence="13">
    <location>
        <begin position="86"/>
        <end position="105"/>
    </location>
</feature>
<proteinExistence type="inferred from homology"/>
<feature type="transmembrane region" description="Helical" evidence="13">
    <location>
        <begin position="590"/>
        <end position="610"/>
    </location>
</feature>
<evidence type="ECO:0000256" key="7">
    <source>
        <dbReference type="ARBA" id="ARBA00022989"/>
    </source>
</evidence>
<evidence type="ECO:0000313" key="14">
    <source>
        <dbReference type="EMBL" id="OQR81347.1"/>
    </source>
</evidence>
<feature type="transmembrane region" description="Helical" evidence="13">
    <location>
        <begin position="499"/>
        <end position="518"/>
    </location>
</feature>
<reference evidence="14 15" key="1">
    <citation type="journal article" date="2014" name="Genome Biol. Evol.">
        <title>The secreted proteins of Achlya hypogyna and Thraustotheca clavata identify the ancestral oomycete secretome and reveal gene acquisitions by horizontal gene transfer.</title>
        <authorList>
            <person name="Misner I."/>
            <person name="Blouin N."/>
            <person name="Leonard G."/>
            <person name="Richards T.A."/>
            <person name="Lane C.E."/>
        </authorList>
    </citation>
    <scope>NUCLEOTIDE SEQUENCE [LARGE SCALE GENOMIC DNA]</scope>
    <source>
        <strain evidence="14 15">ATCC 34112</strain>
    </source>
</reference>
<dbReference type="GO" id="GO:0015193">
    <property type="term" value="F:L-proline transmembrane transporter activity"/>
    <property type="evidence" value="ECO:0007669"/>
    <property type="project" value="TreeGrafter"/>
</dbReference>
<dbReference type="InterPro" id="IPR050277">
    <property type="entry name" value="Sodium:Solute_Symporter"/>
</dbReference>
<protein>
    <submittedName>
        <fullName evidence="14">Sodium:solute symporter</fullName>
    </submittedName>
</protein>
<evidence type="ECO:0000256" key="12">
    <source>
        <dbReference type="RuleBase" id="RU362091"/>
    </source>
</evidence>
<feature type="transmembrane region" description="Helical" evidence="13">
    <location>
        <begin position="467"/>
        <end position="493"/>
    </location>
</feature>
<keyword evidence="11" id="KW-0739">Sodium transport</keyword>
<evidence type="ECO:0000256" key="3">
    <source>
        <dbReference type="ARBA" id="ARBA00022448"/>
    </source>
</evidence>